<dbReference type="PANTHER" id="PTHR14523">
    <property type="entry name" value="UNCHARACTERIZED PROTEIN C17ORF53 HOMOLOG"/>
    <property type="match status" value="1"/>
</dbReference>
<sequence>MNNAHHESSETHNDEISGDNLVRIIPGPAGVYQRAKLRKLADTREGGAVSIDSTQEYMRKVDEEPCDIKSFINKGKVDKVVAIINLCTPNALGDLTVTLKDLPGSISGTIHHKIINEGGYGKDIVVGAALILDKISVFSPKSGHYLNITLKNLVKLFKKDTPPGGGGILSQEELMRLLEEEEMIESELQLGGNVNDDEIQQTLDEEAFNLALEEEAMYARADQERLQQEEKEYNLLWGLHV</sequence>
<dbReference type="InterPro" id="IPR058570">
    <property type="entry name" value="HROB_OB"/>
</dbReference>
<dbReference type="AlphaFoldDB" id="A0A2U1NBB0"/>
<dbReference type="InterPro" id="IPR028045">
    <property type="entry name" value="HROB"/>
</dbReference>
<dbReference type="PANTHER" id="PTHR14523:SF1">
    <property type="entry name" value="HOMOLOGOUS RECOMBINATION OB-FOLD PROTEIN"/>
    <property type="match status" value="1"/>
</dbReference>
<keyword evidence="3" id="KW-1185">Reference proteome</keyword>
<evidence type="ECO:0000313" key="3">
    <source>
        <dbReference type="Proteomes" id="UP000245207"/>
    </source>
</evidence>
<accession>A0A2U1NBB0</accession>
<dbReference type="OrthoDB" id="550780at2759"/>
<reference evidence="2 3" key="1">
    <citation type="journal article" date="2018" name="Mol. Plant">
        <title>The genome of Artemisia annua provides insight into the evolution of Asteraceae family and artemisinin biosynthesis.</title>
        <authorList>
            <person name="Shen Q."/>
            <person name="Zhang L."/>
            <person name="Liao Z."/>
            <person name="Wang S."/>
            <person name="Yan T."/>
            <person name="Shi P."/>
            <person name="Liu M."/>
            <person name="Fu X."/>
            <person name="Pan Q."/>
            <person name="Wang Y."/>
            <person name="Lv Z."/>
            <person name="Lu X."/>
            <person name="Zhang F."/>
            <person name="Jiang W."/>
            <person name="Ma Y."/>
            <person name="Chen M."/>
            <person name="Hao X."/>
            <person name="Li L."/>
            <person name="Tang Y."/>
            <person name="Lv G."/>
            <person name="Zhou Y."/>
            <person name="Sun X."/>
            <person name="Brodelius P.E."/>
            <person name="Rose J.K.C."/>
            <person name="Tang K."/>
        </authorList>
    </citation>
    <scope>NUCLEOTIDE SEQUENCE [LARGE SCALE GENOMIC DNA]</scope>
    <source>
        <strain evidence="3">cv. Huhao1</strain>
        <tissue evidence="2">Leaf</tissue>
    </source>
</reference>
<feature type="domain" description="Homologous recombination OB-fold protein OB-fold" evidence="1">
    <location>
        <begin position="76"/>
        <end position="160"/>
    </location>
</feature>
<evidence type="ECO:0000259" key="1">
    <source>
        <dbReference type="Pfam" id="PF15072"/>
    </source>
</evidence>
<dbReference type="EMBL" id="PKPP01003182">
    <property type="protein sequence ID" value="PWA70778.1"/>
    <property type="molecule type" value="Genomic_DNA"/>
</dbReference>
<dbReference type="Proteomes" id="UP000245207">
    <property type="component" value="Unassembled WGS sequence"/>
</dbReference>
<dbReference type="Pfam" id="PF15072">
    <property type="entry name" value="HROB"/>
    <property type="match status" value="1"/>
</dbReference>
<proteinExistence type="predicted"/>
<evidence type="ECO:0000313" key="2">
    <source>
        <dbReference type="EMBL" id="PWA70778.1"/>
    </source>
</evidence>
<comment type="caution">
    <text evidence="2">The sequence shown here is derived from an EMBL/GenBank/DDBJ whole genome shotgun (WGS) entry which is preliminary data.</text>
</comment>
<organism evidence="2 3">
    <name type="scientific">Artemisia annua</name>
    <name type="common">Sweet wormwood</name>
    <dbReference type="NCBI Taxonomy" id="35608"/>
    <lineage>
        <taxon>Eukaryota</taxon>
        <taxon>Viridiplantae</taxon>
        <taxon>Streptophyta</taxon>
        <taxon>Embryophyta</taxon>
        <taxon>Tracheophyta</taxon>
        <taxon>Spermatophyta</taxon>
        <taxon>Magnoliopsida</taxon>
        <taxon>eudicotyledons</taxon>
        <taxon>Gunneridae</taxon>
        <taxon>Pentapetalae</taxon>
        <taxon>asterids</taxon>
        <taxon>campanulids</taxon>
        <taxon>Asterales</taxon>
        <taxon>Asteraceae</taxon>
        <taxon>Asteroideae</taxon>
        <taxon>Anthemideae</taxon>
        <taxon>Artemisiinae</taxon>
        <taxon>Artemisia</taxon>
    </lineage>
</organism>
<dbReference type="STRING" id="35608.A0A2U1NBB0"/>
<dbReference type="GO" id="GO:0000725">
    <property type="term" value="P:recombinational repair"/>
    <property type="evidence" value="ECO:0007669"/>
    <property type="project" value="InterPro"/>
</dbReference>
<protein>
    <recommendedName>
        <fullName evidence="1">Homologous recombination OB-fold protein OB-fold domain-containing protein</fullName>
    </recommendedName>
</protein>
<name>A0A2U1NBB0_ARTAN</name>
<gene>
    <name evidence="2" type="ORF">CTI12_AA284360</name>
</gene>